<proteinExistence type="predicted"/>
<sequence length="25" mass="2829">MIFLACNFGKHNCWKVVGLGNKFVC</sequence>
<reference evidence="1" key="1">
    <citation type="submission" date="2018-02" db="EMBL/GenBank/DDBJ databases">
        <title>Rhizophora mucronata_Transcriptome.</title>
        <authorList>
            <person name="Meera S.P."/>
            <person name="Sreeshan A."/>
            <person name="Augustine A."/>
        </authorList>
    </citation>
    <scope>NUCLEOTIDE SEQUENCE</scope>
    <source>
        <tissue evidence="1">Leaf</tissue>
    </source>
</reference>
<name>A0A2P2PW71_RHIMU</name>
<protein>
    <submittedName>
        <fullName evidence="1">Uncharacterized protein</fullName>
    </submittedName>
</protein>
<evidence type="ECO:0000313" key="1">
    <source>
        <dbReference type="EMBL" id="MBX58960.1"/>
    </source>
</evidence>
<dbReference type="AlphaFoldDB" id="A0A2P2PW71"/>
<accession>A0A2P2PW71</accession>
<organism evidence="1">
    <name type="scientific">Rhizophora mucronata</name>
    <name type="common">Asiatic mangrove</name>
    <dbReference type="NCBI Taxonomy" id="61149"/>
    <lineage>
        <taxon>Eukaryota</taxon>
        <taxon>Viridiplantae</taxon>
        <taxon>Streptophyta</taxon>
        <taxon>Embryophyta</taxon>
        <taxon>Tracheophyta</taxon>
        <taxon>Spermatophyta</taxon>
        <taxon>Magnoliopsida</taxon>
        <taxon>eudicotyledons</taxon>
        <taxon>Gunneridae</taxon>
        <taxon>Pentapetalae</taxon>
        <taxon>rosids</taxon>
        <taxon>fabids</taxon>
        <taxon>Malpighiales</taxon>
        <taxon>Rhizophoraceae</taxon>
        <taxon>Rhizophora</taxon>
    </lineage>
</organism>
<dbReference type="EMBL" id="GGEC01078476">
    <property type="protein sequence ID" value="MBX58960.1"/>
    <property type="molecule type" value="Transcribed_RNA"/>
</dbReference>